<sequence length="260" mass="27590">MPLVIFPLLLVALFWTQPAAAQSCTEIRFARGASSADITGAAPADGVLCYSFATGAGQQAQVRVLEGRNTAFSIEGLADARDDLAFRTEAKTYRMRVFQLMRAARDEPFRIRVSVTGDAAGGGAAWRSLGGGGTATAQGQARDGRTEATFQCRAGGLARVTMQIHGEPPAGLPKRDGESAGVVIEIEGRAGPRRFETVLTRHDGNDQWWDAVDAFGSDFLDAFAAGRTMLLRGAGGAEVARFDLSGSAKARRAMQATCRF</sequence>
<dbReference type="AlphaFoldDB" id="A0A8J7SEZ7"/>
<proteinExistence type="predicted"/>
<feature type="signal peptide" evidence="1">
    <location>
        <begin position="1"/>
        <end position="21"/>
    </location>
</feature>
<evidence type="ECO:0000256" key="1">
    <source>
        <dbReference type="SAM" id="SignalP"/>
    </source>
</evidence>
<keyword evidence="3" id="KW-1185">Reference proteome</keyword>
<evidence type="ECO:0000313" key="3">
    <source>
        <dbReference type="Proteomes" id="UP000655420"/>
    </source>
</evidence>
<organism evidence="2 3">
    <name type="scientific">Thermohalobaculum xanthum</name>
    <dbReference type="NCBI Taxonomy" id="2753746"/>
    <lineage>
        <taxon>Bacteria</taxon>
        <taxon>Pseudomonadati</taxon>
        <taxon>Pseudomonadota</taxon>
        <taxon>Alphaproteobacteria</taxon>
        <taxon>Rhodobacterales</taxon>
        <taxon>Paracoccaceae</taxon>
        <taxon>Thermohalobaculum</taxon>
    </lineage>
</organism>
<protein>
    <submittedName>
        <fullName evidence="2">Uncharacterized protein</fullName>
    </submittedName>
</protein>
<keyword evidence="1" id="KW-0732">Signal</keyword>
<accession>A0A8J7SEZ7</accession>
<feature type="chain" id="PRO_5035245482" evidence="1">
    <location>
        <begin position="22"/>
        <end position="260"/>
    </location>
</feature>
<gene>
    <name evidence="2" type="ORF">H0I76_11550</name>
</gene>
<reference evidence="2" key="1">
    <citation type="submission" date="2020-12" db="EMBL/GenBank/DDBJ databases">
        <title>Bacterial taxonomy.</title>
        <authorList>
            <person name="Pan X."/>
        </authorList>
    </citation>
    <scope>NUCLEOTIDE SEQUENCE</scope>
    <source>
        <strain evidence="2">M0105</strain>
    </source>
</reference>
<dbReference type="Gene3D" id="2.60.120.380">
    <property type="match status" value="1"/>
</dbReference>
<name>A0A8J7SEZ7_9RHOB</name>
<evidence type="ECO:0000313" key="2">
    <source>
        <dbReference type="EMBL" id="MBK0399826.1"/>
    </source>
</evidence>
<dbReference type="RefSeq" id="WP_200610014.1">
    <property type="nucleotide sequence ID" value="NZ_JAEHHL010000006.1"/>
</dbReference>
<comment type="caution">
    <text evidence="2">The sequence shown here is derived from an EMBL/GenBank/DDBJ whole genome shotgun (WGS) entry which is preliminary data.</text>
</comment>
<dbReference type="Proteomes" id="UP000655420">
    <property type="component" value="Unassembled WGS sequence"/>
</dbReference>
<dbReference type="EMBL" id="JAEHHL010000006">
    <property type="protein sequence ID" value="MBK0399826.1"/>
    <property type="molecule type" value="Genomic_DNA"/>
</dbReference>